<dbReference type="CDD" id="cd00028">
    <property type="entry name" value="B_lectin"/>
    <property type="match status" value="2"/>
</dbReference>
<comment type="subcellular location">
    <subcellularLocation>
        <location evidence="1">Membrane</location>
        <topology evidence="1">Single-pass membrane protein</topology>
    </subcellularLocation>
</comment>
<dbReference type="Pfam" id="PF01453">
    <property type="entry name" value="B_lectin"/>
    <property type="match status" value="2"/>
</dbReference>
<feature type="domain" description="Protein kinase" evidence="19">
    <location>
        <begin position="1342"/>
        <end position="1619"/>
    </location>
</feature>
<dbReference type="InterPro" id="IPR011009">
    <property type="entry name" value="Kinase-like_dom_sf"/>
</dbReference>
<feature type="signal peptide" evidence="18">
    <location>
        <begin position="1"/>
        <end position="21"/>
    </location>
</feature>
<proteinExistence type="predicted"/>
<keyword evidence="9 16" id="KW-0067">ATP-binding</keyword>
<dbReference type="SMART" id="SM00220">
    <property type="entry name" value="S_TKc"/>
    <property type="match status" value="2"/>
</dbReference>
<dbReference type="Gene3D" id="3.50.4.10">
    <property type="entry name" value="Hepatocyte Growth Factor"/>
    <property type="match status" value="2"/>
</dbReference>
<evidence type="ECO:0000256" key="2">
    <source>
        <dbReference type="ARBA" id="ARBA00012513"/>
    </source>
</evidence>
<feature type="binding site" evidence="16">
    <location>
        <position position="542"/>
    </location>
    <ligand>
        <name>ATP</name>
        <dbReference type="ChEBI" id="CHEBI:30616"/>
    </ligand>
</feature>
<evidence type="ECO:0000256" key="3">
    <source>
        <dbReference type="ARBA" id="ARBA00022527"/>
    </source>
</evidence>
<keyword evidence="6 18" id="KW-0732">Signal</keyword>
<keyword evidence="8" id="KW-0418">Kinase</keyword>
<evidence type="ECO:0000256" key="12">
    <source>
        <dbReference type="ARBA" id="ARBA00023157"/>
    </source>
</evidence>
<evidence type="ECO:0000313" key="23">
    <source>
        <dbReference type="Proteomes" id="UP000289738"/>
    </source>
</evidence>
<evidence type="ECO:0000256" key="1">
    <source>
        <dbReference type="ARBA" id="ARBA00004167"/>
    </source>
</evidence>
<evidence type="ECO:0000313" key="22">
    <source>
        <dbReference type="EMBL" id="RYQ96985.1"/>
    </source>
</evidence>
<evidence type="ECO:0000256" key="9">
    <source>
        <dbReference type="ARBA" id="ARBA00022840"/>
    </source>
</evidence>
<dbReference type="InterPro" id="IPR001245">
    <property type="entry name" value="Ser-Thr/Tyr_kinase_cat_dom"/>
</dbReference>
<keyword evidence="4" id="KW-0808">Transferase</keyword>
<evidence type="ECO:0000256" key="17">
    <source>
        <dbReference type="SAM" id="Phobius"/>
    </source>
</evidence>
<keyword evidence="7 16" id="KW-0547">Nucleotide-binding</keyword>
<dbReference type="Gene3D" id="1.10.510.10">
    <property type="entry name" value="Transferase(Phosphotransferase) domain 1"/>
    <property type="match status" value="2"/>
</dbReference>
<feature type="domain" description="Apple" evidence="21">
    <location>
        <begin position="1169"/>
        <end position="1249"/>
    </location>
</feature>
<dbReference type="InterPro" id="IPR036426">
    <property type="entry name" value="Bulb-type_lectin_dom_sf"/>
</dbReference>
<dbReference type="PROSITE" id="PS00107">
    <property type="entry name" value="PROTEIN_KINASE_ATP"/>
    <property type="match status" value="2"/>
</dbReference>
<evidence type="ECO:0000256" key="18">
    <source>
        <dbReference type="SAM" id="SignalP"/>
    </source>
</evidence>
<dbReference type="Pfam" id="PF11883">
    <property type="entry name" value="DUF3403"/>
    <property type="match status" value="1"/>
</dbReference>
<dbReference type="SMART" id="SM00473">
    <property type="entry name" value="PAN_AP"/>
    <property type="match status" value="2"/>
</dbReference>
<sequence length="1659" mass="187255">MERFITLLLLCFSLLHDTAISITIETISTSQSLTDADIMLSPSRTFALGFFSSPENSKNRYLGIWYNRVSTTTVVWVANRNKPLYHSSGELKIAKDGILELYNSSTIAWSSNSSRFSQKPVIAVLLDSGNFVVKEAVRNNDDSTSFLWQSFDYPGDTLLPGMKLGIDLTTGMNRYLTSWTSRDDPSSGNYTFQLDITGYPRLCIRNGESKEHCGGSWNGVRFSGIPLLKQNSIFNYYFVSNQEEIYYTFELVNSSVYSRFSLTVDGIMTRYVWNAKNQSWSIYLAVPKDLCDYYGKCGVYGSCNIDNSPVCGCLKGFEPRVPEEWNQADWSNGCNRTNSLSCRGDGFAKFSSLKLPDTERTSWLNKTLSLVECAEICIRNCSCTAYAALDIRKEASGCLLWYGDLIDIRVLNDPQQDIYVRMSKKDLDEDENLKHKSDIRKLQIIVSSSVISVGILILCLSFTLYRCKKYKKNYRSMRGKPETDAHAIQEHQKEEELDLPLFDLATVISATDNFSINNILGKGGFGTVYQGMLEDGREIAVKRLSENTRQGLQEFKSEVMHIVKLQHRNLVKLLGCCIEADERMLVYEFMPNKSLDYFIFDNERSILLDWPQRFLIIIGIARGLLYLHQDSRHRIIHRDLKAGNILLDNEMNAKISDFGLARSFAGNENEASTVTIVGTYGYLSPEYLIDGIFSTKSDVYSFGVLLLEIVSGKRNRGFSNKNHRFNLLGHVWTFFMEGNCIEIVDTSIRNAANLSEVMRAIHVGLLCVQQSPEDRPSMSYVLMMLSSEWILPQPKMPGFFTERDLVGSSTTSSINGLTITQMVPRLEFSFGMNMSIMMKSFFTLLLFGFFSVLNNMVASTASDAIDTLQSISDNKGDTMVSADETFALGFFSPRNSKNRYIGIWYNKVPIQTVVWVANKDNPLTDSSGVLKVNATGILLLLNGNKEVIWSSNTTGPAKDPVAKLLSSGNLVLQERSNNRADGFLWQSFDYPSDTLLPGQKFGVNLVTGLNRYLTSWKNSDDPSRGNYTYGLDIHGYPQLFIREGSAKRFRFGSWNGVQVSGVAQLTENPIFIYEFSYNEEEAYFIYELINSSVLHRLRLSPDGFSHRTTWSYEKMEWITFFHIPADSCDYYAKCGGYASCNVNKSPICNCLDKFVQNGTKCVRKTSLNCHEDGFLKYSGLKLPDTDKSWFDRTISLEECRILCLKNCSCTAYAPLDISSGARGCLLWFDDLMDMKELNSSLQDVYIRMAKTELGSLEVQKSNKSNTRRKQEAIIISSSLLSFGVLVSCLALVFYKWKTRQQGRNMRRNQETKASVTNDEQHEEDIDLPLFDISTIASATNNFSSDNILGQGGFGLVYKGILEDGREIAVKRRSQNSTQGLKEFKNEVKHVSKLQHRNLVKLLGCCIQATERLLIYEFMPNKSLDFFIFDEQKAKLLGWPTRLHIINGIARGLLYLHQDSRHRIVHRDLKAANVLLDAEMNPKVSDFGLARSFGGNEVEASTQNVVGTYGYLSPEYVIDGVYSTKSDVFSFGVLVLEIVSGKRNRGFNHQDHHFNLLGHAWRLFTEGKGYEIVCNAIRDTSNLSPVLRLIHIGLLCVQQNPDDRPSMSSVVLMLSSESALPQPKMPGFFTEREMGGDVSSSSSYKAVSNNDYTVSLLEAR</sequence>
<reference evidence="22 23" key="1">
    <citation type="submission" date="2019-01" db="EMBL/GenBank/DDBJ databases">
        <title>Sequencing of cultivated peanut Arachis hypogaea provides insights into genome evolution and oil improvement.</title>
        <authorList>
            <person name="Chen X."/>
        </authorList>
    </citation>
    <scope>NUCLEOTIDE SEQUENCE [LARGE SCALE GENOMIC DNA]</scope>
    <source>
        <strain evidence="23">cv. Fuhuasheng</strain>
        <tissue evidence="22">Leaves</tissue>
    </source>
</reference>
<dbReference type="EMBL" id="SDMP01000018">
    <property type="protein sequence ID" value="RYQ96985.1"/>
    <property type="molecule type" value="Genomic_DNA"/>
</dbReference>
<dbReference type="PROSITE" id="PS50011">
    <property type="entry name" value="PROTEIN_KINASE_DOM"/>
    <property type="match status" value="2"/>
</dbReference>
<dbReference type="FunFam" id="3.30.200.20:FF:000195">
    <property type="entry name" value="G-type lectin S-receptor-like serine/threonine-protein kinase"/>
    <property type="match status" value="2"/>
</dbReference>
<evidence type="ECO:0000259" key="19">
    <source>
        <dbReference type="PROSITE" id="PS50011"/>
    </source>
</evidence>
<dbReference type="PROSITE" id="PS50948">
    <property type="entry name" value="PAN"/>
    <property type="match status" value="2"/>
</dbReference>
<dbReference type="InterPro" id="IPR017441">
    <property type="entry name" value="Protein_kinase_ATP_BS"/>
</dbReference>
<evidence type="ECO:0000256" key="5">
    <source>
        <dbReference type="ARBA" id="ARBA00022692"/>
    </source>
</evidence>
<feature type="domain" description="Apple" evidence="21">
    <location>
        <begin position="342"/>
        <end position="423"/>
    </location>
</feature>
<keyword evidence="10 17" id="KW-1133">Transmembrane helix</keyword>
<dbReference type="InterPro" id="IPR000858">
    <property type="entry name" value="S_locus_glycoprot_dom"/>
</dbReference>
<keyword evidence="13" id="KW-0325">Glycoprotein</keyword>
<keyword evidence="23" id="KW-1185">Reference proteome</keyword>
<dbReference type="Pfam" id="PF08276">
    <property type="entry name" value="PAN_2"/>
    <property type="match status" value="2"/>
</dbReference>
<dbReference type="CDD" id="cd01098">
    <property type="entry name" value="PAN_AP_plant"/>
    <property type="match status" value="2"/>
</dbReference>
<comment type="caution">
    <text evidence="22">The sequence shown here is derived from an EMBL/GenBank/DDBJ whole genome shotgun (WGS) entry which is preliminary data.</text>
</comment>
<feature type="domain" description="Bulb-type lectin" evidence="20">
    <location>
        <begin position="864"/>
        <end position="985"/>
    </location>
</feature>
<comment type="catalytic activity">
    <reaction evidence="15">
        <text>L-seryl-[protein] + ATP = O-phospho-L-seryl-[protein] + ADP + H(+)</text>
        <dbReference type="Rhea" id="RHEA:17989"/>
        <dbReference type="Rhea" id="RHEA-COMP:9863"/>
        <dbReference type="Rhea" id="RHEA-COMP:11604"/>
        <dbReference type="ChEBI" id="CHEBI:15378"/>
        <dbReference type="ChEBI" id="CHEBI:29999"/>
        <dbReference type="ChEBI" id="CHEBI:30616"/>
        <dbReference type="ChEBI" id="CHEBI:83421"/>
        <dbReference type="ChEBI" id="CHEBI:456216"/>
        <dbReference type="EC" id="2.7.11.1"/>
    </reaction>
</comment>
<dbReference type="Pfam" id="PF07714">
    <property type="entry name" value="PK_Tyr_Ser-Thr"/>
    <property type="match status" value="2"/>
</dbReference>
<dbReference type="SUPFAM" id="SSF56112">
    <property type="entry name" value="Protein kinase-like (PK-like)"/>
    <property type="match status" value="2"/>
</dbReference>
<dbReference type="SMART" id="SM00108">
    <property type="entry name" value="B_lectin"/>
    <property type="match status" value="2"/>
</dbReference>
<dbReference type="Pfam" id="PF00954">
    <property type="entry name" value="S_locus_glycop"/>
    <property type="match status" value="2"/>
</dbReference>
<name>A0A444Y4Y8_ARAHY</name>
<keyword evidence="3" id="KW-0723">Serine/threonine-protein kinase</keyword>
<dbReference type="GO" id="GO:0048544">
    <property type="term" value="P:recognition of pollen"/>
    <property type="evidence" value="ECO:0007669"/>
    <property type="project" value="InterPro"/>
</dbReference>
<dbReference type="InterPro" id="IPR008271">
    <property type="entry name" value="Ser/Thr_kinase_AS"/>
</dbReference>
<feature type="transmembrane region" description="Helical" evidence="17">
    <location>
        <begin position="841"/>
        <end position="861"/>
    </location>
</feature>
<dbReference type="FunFam" id="2.90.10.10:FF:000005">
    <property type="entry name" value="G-type lectin S-receptor-like serine/threonine-protein kinase"/>
    <property type="match status" value="1"/>
</dbReference>
<feature type="domain" description="Bulb-type lectin" evidence="20">
    <location>
        <begin position="24"/>
        <end position="146"/>
    </location>
</feature>
<gene>
    <name evidence="22" type="ORF">Ahy_B08g092947</name>
</gene>
<feature type="chain" id="PRO_5019214969" description="non-specific serine/threonine protein kinase" evidence="18">
    <location>
        <begin position="22"/>
        <end position="1659"/>
    </location>
</feature>
<dbReference type="CDD" id="cd14066">
    <property type="entry name" value="STKc_IRAK"/>
    <property type="match status" value="2"/>
</dbReference>
<evidence type="ECO:0000256" key="14">
    <source>
        <dbReference type="ARBA" id="ARBA00047899"/>
    </source>
</evidence>
<dbReference type="FunFam" id="2.90.10.10:FF:000004">
    <property type="entry name" value="G-type lectin S-receptor-like serine/threonine-protein kinase"/>
    <property type="match status" value="1"/>
</dbReference>
<evidence type="ECO:0000256" key="6">
    <source>
        <dbReference type="ARBA" id="ARBA00022729"/>
    </source>
</evidence>
<evidence type="ECO:0000256" key="15">
    <source>
        <dbReference type="ARBA" id="ARBA00048679"/>
    </source>
</evidence>
<feature type="transmembrane region" description="Helical" evidence="17">
    <location>
        <begin position="444"/>
        <end position="465"/>
    </location>
</feature>
<evidence type="ECO:0000256" key="7">
    <source>
        <dbReference type="ARBA" id="ARBA00022741"/>
    </source>
</evidence>
<evidence type="ECO:0000256" key="16">
    <source>
        <dbReference type="PROSITE-ProRule" id="PRU10141"/>
    </source>
</evidence>
<protein>
    <recommendedName>
        <fullName evidence="2">non-specific serine/threonine protein kinase</fullName>
        <ecNumber evidence="2">2.7.11.1</ecNumber>
    </recommendedName>
</protein>
<evidence type="ECO:0000259" key="21">
    <source>
        <dbReference type="PROSITE" id="PS50948"/>
    </source>
</evidence>
<dbReference type="PANTHER" id="PTHR32444">
    <property type="entry name" value="BULB-TYPE LECTIN DOMAIN-CONTAINING PROTEIN"/>
    <property type="match status" value="1"/>
</dbReference>
<organism evidence="22 23">
    <name type="scientific">Arachis hypogaea</name>
    <name type="common">Peanut</name>
    <dbReference type="NCBI Taxonomy" id="3818"/>
    <lineage>
        <taxon>Eukaryota</taxon>
        <taxon>Viridiplantae</taxon>
        <taxon>Streptophyta</taxon>
        <taxon>Embryophyta</taxon>
        <taxon>Tracheophyta</taxon>
        <taxon>Spermatophyta</taxon>
        <taxon>Magnoliopsida</taxon>
        <taxon>eudicotyledons</taxon>
        <taxon>Gunneridae</taxon>
        <taxon>Pentapetalae</taxon>
        <taxon>rosids</taxon>
        <taxon>fabids</taxon>
        <taxon>Fabales</taxon>
        <taxon>Fabaceae</taxon>
        <taxon>Papilionoideae</taxon>
        <taxon>50 kb inversion clade</taxon>
        <taxon>dalbergioids sensu lato</taxon>
        <taxon>Dalbergieae</taxon>
        <taxon>Pterocarpus clade</taxon>
        <taxon>Arachis</taxon>
    </lineage>
</organism>
<dbReference type="InterPro" id="IPR003609">
    <property type="entry name" value="Pan_app"/>
</dbReference>
<dbReference type="PROSITE" id="PS50927">
    <property type="entry name" value="BULB_LECTIN"/>
    <property type="match status" value="2"/>
</dbReference>
<feature type="domain" description="Protein kinase" evidence="19">
    <location>
        <begin position="514"/>
        <end position="790"/>
    </location>
</feature>
<evidence type="ECO:0000256" key="11">
    <source>
        <dbReference type="ARBA" id="ARBA00023136"/>
    </source>
</evidence>
<dbReference type="STRING" id="3818.A0A444Y4Y8"/>
<dbReference type="InterPro" id="IPR021820">
    <property type="entry name" value="S-locus_recpt_kinase_C"/>
</dbReference>
<dbReference type="Proteomes" id="UP000289738">
    <property type="component" value="Chromosome B08"/>
</dbReference>
<accession>A0A444Y4Y8</accession>
<keyword evidence="5 17" id="KW-0812">Transmembrane</keyword>
<evidence type="ECO:0000256" key="10">
    <source>
        <dbReference type="ARBA" id="ARBA00022989"/>
    </source>
</evidence>
<dbReference type="InterPro" id="IPR001480">
    <property type="entry name" value="Bulb-type_lectin_dom"/>
</dbReference>
<evidence type="ECO:0000256" key="4">
    <source>
        <dbReference type="ARBA" id="ARBA00022679"/>
    </source>
</evidence>
<dbReference type="GO" id="GO:0004674">
    <property type="term" value="F:protein serine/threonine kinase activity"/>
    <property type="evidence" value="ECO:0007669"/>
    <property type="project" value="UniProtKB-KW"/>
</dbReference>
<keyword evidence="11 17" id="KW-0472">Membrane</keyword>
<evidence type="ECO:0000256" key="8">
    <source>
        <dbReference type="ARBA" id="ARBA00022777"/>
    </source>
</evidence>
<keyword evidence="12" id="KW-1015">Disulfide bond</keyword>
<dbReference type="Gene3D" id="3.30.200.20">
    <property type="entry name" value="Phosphorylase Kinase, domain 1"/>
    <property type="match status" value="2"/>
</dbReference>
<evidence type="ECO:0000256" key="13">
    <source>
        <dbReference type="ARBA" id="ARBA00023180"/>
    </source>
</evidence>
<dbReference type="EC" id="2.7.11.1" evidence="2"/>
<feature type="transmembrane region" description="Helical" evidence="17">
    <location>
        <begin position="1272"/>
        <end position="1296"/>
    </location>
</feature>
<dbReference type="SUPFAM" id="SSF51110">
    <property type="entry name" value="alpha-D-mannose-specific plant lectins"/>
    <property type="match status" value="2"/>
</dbReference>
<dbReference type="PANTHER" id="PTHR32444:SF235">
    <property type="entry name" value="OS01G0783900 PROTEIN"/>
    <property type="match status" value="1"/>
</dbReference>
<dbReference type="GO" id="GO:0005524">
    <property type="term" value="F:ATP binding"/>
    <property type="evidence" value="ECO:0007669"/>
    <property type="project" value="UniProtKB-UniRule"/>
</dbReference>
<dbReference type="Gene3D" id="2.90.10.10">
    <property type="entry name" value="Bulb-type lectin domain"/>
    <property type="match status" value="2"/>
</dbReference>
<feature type="binding site" evidence="16">
    <location>
        <position position="1370"/>
    </location>
    <ligand>
        <name>ATP</name>
        <dbReference type="ChEBI" id="CHEBI:30616"/>
    </ligand>
</feature>
<dbReference type="InterPro" id="IPR000719">
    <property type="entry name" value="Prot_kinase_dom"/>
</dbReference>
<dbReference type="PROSITE" id="PS00108">
    <property type="entry name" value="PROTEIN_KINASE_ST"/>
    <property type="match status" value="2"/>
</dbReference>
<dbReference type="OrthoDB" id="785331at2759"/>
<comment type="catalytic activity">
    <reaction evidence="14">
        <text>L-threonyl-[protein] + ATP = O-phospho-L-threonyl-[protein] + ADP + H(+)</text>
        <dbReference type="Rhea" id="RHEA:46608"/>
        <dbReference type="Rhea" id="RHEA-COMP:11060"/>
        <dbReference type="Rhea" id="RHEA-COMP:11605"/>
        <dbReference type="ChEBI" id="CHEBI:15378"/>
        <dbReference type="ChEBI" id="CHEBI:30013"/>
        <dbReference type="ChEBI" id="CHEBI:30616"/>
        <dbReference type="ChEBI" id="CHEBI:61977"/>
        <dbReference type="ChEBI" id="CHEBI:456216"/>
        <dbReference type="EC" id="2.7.11.1"/>
    </reaction>
</comment>
<dbReference type="GO" id="GO:0016020">
    <property type="term" value="C:membrane"/>
    <property type="evidence" value="ECO:0007669"/>
    <property type="project" value="UniProtKB-SubCell"/>
</dbReference>
<evidence type="ECO:0000259" key="20">
    <source>
        <dbReference type="PROSITE" id="PS50927"/>
    </source>
</evidence>
<dbReference type="FunFam" id="1.10.510.10:FF:000060">
    <property type="entry name" value="G-type lectin S-receptor-like serine/threonine-protein kinase"/>
    <property type="match status" value="2"/>
</dbReference>